<feature type="transmembrane region" description="Helical" evidence="7">
    <location>
        <begin position="44"/>
        <end position="60"/>
    </location>
</feature>
<comment type="subcellular location">
    <subcellularLocation>
        <location evidence="1 7">Cell membrane</location>
        <topology evidence="1 7">Multi-pass membrane protein</topology>
    </subcellularLocation>
</comment>
<keyword evidence="6 7" id="KW-0472">Membrane</keyword>
<evidence type="ECO:0000256" key="7">
    <source>
        <dbReference type="RuleBase" id="RU362048"/>
    </source>
</evidence>
<keyword evidence="9" id="KW-1185">Reference proteome</keyword>
<dbReference type="Pfam" id="PF01914">
    <property type="entry name" value="MarC"/>
    <property type="match status" value="1"/>
</dbReference>
<evidence type="ECO:0000313" key="8">
    <source>
        <dbReference type="EMBL" id="TWH96789.1"/>
    </source>
</evidence>
<keyword evidence="3" id="KW-1003">Cell membrane</keyword>
<evidence type="ECO:0000256" key="6">
    <source>
        <dbReference type="ARBA" id="ARBA00023136"/>
    </source>
</evidence>
<dbReference type="NCBIfam" id="TIGR00427">
    <property type="entry name" value="NAAT family transporter"/>
    <property type="match status" value="1"/>
</dbReference>
<evidence type="ECO:0000256" key="4">
    <source>
        <dbReference type="ARBA" id="ARBA00022692"/>
    </source>
</evidence>
<dbReference type="AlphaFoldDB" id="A0A562KMZ7"/>
<evidence type="ECO:0000256" key="1">
    <source>
        <dbReference type="ARBA" id="ARBA00004651"/>
    </source>
</evidence>
<evidence type="ECO:0000313" key="9">
    <source>
        <dbReference type="Proteomes" id="UP000316624"/>
    </source>
</evidence>
<protein>
    <recommendedName>
        <fullName evidence="7">UPF0056 membrane protein</fullName>
    </recommendedName>
</protein>
<dbReference type="EMBL" id="VLKK01000002">
    <property type="protein sequence ID" value="TWH96789.1"/>
    <property type="molecule type" value="Genomic_DNA"/>
</dbReference>
<accession>A0A562KMZ7</accession>
<keyword evidence="4 7" id="KW-0812">Transmembrane</keyword>
<feature type="transmembrane region" description="Helical" evidence="7">
    <location>
        <begin position="115"/>
        <end position="134"/>
    </location>
</feature>
<sequence>MSELFLSAFVTLFVVIDPPGCAPIYASLTTGASAAQRWSMAIRAVGIAAAILLIFALWGKQLLHILGIELDSFRIAGGIMLFMIAMDMVFEKRTERRENRAQKVAETPQVEDVSVFPMAMPMIAGPGSIATVMLMMSRAEGMTERLVVLGAVGLTLVMMLGSLLAAGPIMALLGQKIEAVITRLLGVLLAALAAQFVIDGLKSSL</sequence>
<gene>
    <name evidence="8" type="ORF">IQ35_00721</name>
</gene>
<dbReference type="PANTHER" id="PTHR33508:SF1">
    <property type="entry name" value="UPF0056 MEMBRANE PROTEIN YHCE"/>
    <property type="match status" value="1"/>
</dbReference>
<name>A0A562KMZ7_SPHWJ</name>
<comment type="caution">
    <text evidence="8">The sequence shown here is derived from an EMBL/GenBank/DDBJ whole genome shotgun (WGS) entry which is preliminary data.</text>
</comment>
<feature type="transmembrane region" description="Helical" evidence="7">
    <location>
        <begin position="180"/>
        <end position="198"/>
    </location>
</feature>
<dbReference type="Proteomes" id="UP000316624">
    <property type="component" value="Unassembled WGS sequence"/>
</dbReference>
<evidence type="ECO:0000256" key="5">
    <source>
        <dbReference type="ARBA" id="ARBA00022989"/>
    </source>
</evidence>
<feature type="transmembrane region" description="Helical" evidence="7">
    <location>
        <begin position="72"/>
        <end position="90"/>
    </location>
</feature>
<dbReference type="InterPro" id="IPR002771">
    <property type="entry name" value="Multi_antbiot-R_MarC"/>
</dbReference>
<evidence type="ECO:0000256" key="3">
    <source>
        <dbReference type="ARBA" id="ARBA00022475"/>
    </source>
</evidence>
<comment type="caution">
    <text evidence="7">Lacks conserved residue(s) required for the propagation of feature annotation.</text>
</comment>
<feature type="transmembrane region" description="Helical" evidence="7">
    <location>
        <begin position="146"/>
        <end position="174"/>
    </location>
</feature>
<organism evidence="8 9">
    <name type="scientific">Sphingobium wenxiniae (strain DSM 21828 / CGMCC 1.7748 / JZ-1)</name>
    <dbReference type="NCBI Taxonomy" id="595605"/>
    <lineage>
        <taxon>Bacteria</taxon>
        <taxon>Pseudomonadati</taxon>
        <taxon>Pseudomonadota</taxon>
        <taxon>Alphaproteobacteria</taxon>
        <taxon>Sphingomonadales</taxon>
        <taxon>Sphingomonadaceae</taxon>
        <taxon>Sphingobium</taxon>
    </lineage>
</organism>
<reference evidence="8 9" key="1">
    <citation type="journal article" date="2015" name="Stand. Genomic Sci.">
        <title>Genomic Encyclopedia of Bacterial and Archaeal Type Strains, Phase III: the genomes of soil and plant-associated and newly described type strains.</title>
        <authorList>
            <person name="Whitman W.B."/>
            <person name="Woyke T."/>
            <person name="Klenk H.P."/>
            <person name="Zhou Y."/>
            <person name="Lilburn T.G."/>
            <person name="Beck B.J."/>
            <person name="De Vos P."/>
            <person name="Vandamme P."/>
            <person name="Eisen J.A."/>
            <person name="Garrity G."/>
            <person name="Hugenholtz P."/>
            <person name="Kyrpides N.C."/>
        </authorList>
    </citation>
    <scope>NUCLEOTIDE SEQUENCE [LARGE SCALE GENOMIC DNA]</scope>
    <source>
        <strain evidence="8 9">CGMCC 1.7748</strain>
    </source>
</reference>
<keyword evidence="5 7" id="KW-1133">Transmembrane helix</keyword>
<dbReference type="GO" id="GO:0005886">
    <property type="term" value="C:plasma membrane"/>
    <property type="evidence" value="ECO:0007669"/>
    <property type="project" value="UniProtKB-SubCell"/>
</dbReference>
<dbReference type="PANTHER" id="PTHR33508">
    <property type="entry name" value="UPF0056 MEMBRANE PROTEIN YHCE"/>
    <property type="match status" value="1"/>
</dbReference>
<evidence type="ECO:0000256" key="2">
    <source>
        <dbReference type="ARBA" id="ARBA00009784"/>
    </source>
</evidence>
<proteinExistence type="inferred from homology"/>
<comment type="similarity">
    <text evidence="2 7">Belongs to the UPF0056 (MarC) family.</text>
</comment>
<dbReference type="RefSeq" id="WP_145072001.1">
    <property type="nucleotide sequence ID" value="NZ_JACIIY010000008.1"/>
</dbReference>